<reference evidence="1" key="1">
    <citation type="submission" date="2024-04" db="EMBL/GenBank/DDBJ databases">
        <authorList>
            <person name="Roder T."/>
            <person name="Oberhansli S."/>
            <person name="Kreuzer M."/>
        </authorList>
    </citation>
    <scope>NUCLEOTIDE SEQUENCE</scope>
    <source>
        <strain evidence="1">LWS13-1.2</strain>
    </source>
</reference>
<protein>
    <submittedName>
        <fullName evidence="1">Uncharacterized protein</fullName>
    </submittedName>
</protein>
<gene>
    <name evidence="1" type="ORF">MRBLWS13_000343</name>
</gene>
<proteinExistence type="predicted"/>
<name>A0AAU6S778_9MICO</name>
<evidence type="ECO:0000313" key="1">
    <source>
        <dbReference type="EMBL" id="WZO32742.1"/>
    </source>
</evidence>
<dbReference type="RefSeq" id="WP_349427365.1">
    <property type="nucleotide sequence ID" value="NZ_CP151632.1"/>
</dbReference>
<organism evidence="1">
    <name type="scientific">Microbacterium sp. LWS13-1.2</name>
    <dbReference type="NCBI Taxonomy" id="3135264"/>
    <lineage>
        <taxon>Bacteria</taxon>
        <taxon>Bacillati</taxon>
        <taxon>Actinomycetota</taxon>
        <taxon>Actinomycetes</taxon>
        <taxon>Micrococcales</taxon>
        <taxon>Microbacteriaceae</taxon>
        <taxon>Microbacterium</taxon>
    </lineage>
</organism>
<dbReference type="EMBL" id="CP151632">
    <property type="protein sequence ID" value="WZO32742.1"/>
    <property type="molecule type" value="Genomic_DNA"/>
</dbReference>
<dbReference type="AlphaFoldDB" id="A0AAU6S778"/>
<accession>A0AAU6S778</accession>
<sequence length="87" mass="9522">MSTVIEAGSSLAPRLSSNPRVHLVAAAPALWRVLDHAGVVIGHLQEVPHPGGSRFRARRFHAPSHAFRDLGDFWSADDAVECLRFAR</sequence>